<evidence type="ECO:0000256" key="6">
    <source>
        <dbReference type="ARBA" id="ARBA00022840"/>
    </source>
</evidence>
<dbReference type="CDD" id="cd01121">
    <property type="entry name" value="RadA_SMS_N"/>
    <property type="match status" value="1"/>
</dbReference>
<dbReference type="Proteomes" id="UP001237642">
    <property type="component" value="Unassembled WGS sequence"/>
</dbReference>
<proteinExistence type="predicted"/>
<keyword evidence="1" id="KW-0479">Metal-binding</keyword>
<evidence type="ECO:0000256" key="8">
    <source>
        <dbReference type="ARBA" id="ARBA00023125"/>
    </source>
</evidence>
<dbReference type="InterPro" id="IPR014721">
    <property type="entry name" value="Ribsml_uS5_D2-typ_fold_subgr"/>
</dbReference>
<keyword evidence="2" id="KW-0677">Repeat</keyword>
<feature type="repeat" description="PPR" evidence="10">
    <location>
        <begin position="1190"/>
        <end position="1224"/>
    </location>
</feature>
<dbReference type="PANTHER" id="PTHR32472">
    <property type="entry name" value="DNA REPAIR PROTEIN RADA"/>
    <property type="match status" value="1"/>
</dbReference>
<comment type="caution">
    <text evidence="13">The sequence shown here is derived from an EMBL/GenBank/DDBJ whole genome shotgun (WGS) entry which is preliminary data.</text>
</comment>
<dbReference type="GO" id="GO:0046872">
    <property type="term" value="F:metal ion binding"/>
    <property type="evidence" value="ECO:0007669"/>
    <property type="project" value="UniProtKB-KW"/>
</dbReference>
<dbReference type="InterPro" id="IPR011990">
    <property type="entry name" value="TPR-like_helical_dom_sf"/>
</dbReference>
<feature type="repeat" description="PPR" evidence="10">
    <location>
        <begin position="878"/>
        <end position="912"/>
    </location>
</feature>
<feature type="repeat" description="PPR" evidence="10">
    <location>
        <begin position="1015"/>
        <end position="1049"/>
    </location>
</feature>
<dbReference type="NCBIfam" id="TIGR00416">
    <property type="entry name" value="sms"/>
    <property type="match status" value="1"/>
</dbReference>
<keyword evidence="4" id="KW-0227">DNA damage</keyword>
<dbReference type="SUPFAM" id="SSF54211">
    <property type="entry name" value="Ribosomal protein S5 domain 2-like"/>
    <property type="match status" value="1"/>
</dbReference>
<evidence type="ECO:0000256" key="9">
    <source>
        <dbReference type="ARBA" id="ARBA00023204"/>
    </source>
</evidence>
<evidence type="ECO:0000256" key="2">
    <source>
        <dbReference type="ARBA" id="ARBA00022737"/>
    </source>
</evidence>
<dbReference type="InterPro" id="IPR027417">
    <property type="entry name" value="P-loop_NTPase"/>
</dbReference>
<dbReference type="SUPFAM" id="SSF52540">
    <property type="entry name" value="P-loop containing nucleoside triphosphate hydrolases"/>
    <property type="match status" value="1"/>
</dbReference>
<dbReference type="EMBL" id="JAUIZM010000007">
    <property type="protein sequence ID" value="KAK1375974.1"/>
    <property type="molecule type" value="Genomic_DNA"/>
</dbReference>
<keyword evidence="14" id="KW-1185">Reference proteome</keyword>
<feature type="region of interest" description="Disordered" evidence="11">
    <location>
        <begin position="87"/>
        <end position="110"/>
    </location>
</feature>
<dbReference type="Pfam" id="PF12854">
    <property type="entry name" value="PPR_1"/>
    <property type="match status" value="1"/>
</dbReference>
<dbReference type="Pfam" id="PF13541">
    <property type="entry name" value="ChlI"/>
    <property type="match status" value="1"/>
</dbReference>
<feature type="compositionally biased region" description="Basic and acidic residues" evidence="11">
    <location>
        <begin position="100"/>
        <end position="110"/>
    </location>
</feature>
<reference evidence="13" key="1">
    <citation type="submission" date="2023-02" db="EMBL/GenBank/DDBJ databases">
        <title>Genome of toxic invasive species Heracleum sosnowskyi carries increased number of genes despite the absence of recent whole-genome duplications.</title>
        <authorList>
            <person name="Schelkunov M."/>
            <person name="Shtratnikova V."/>
            <person name="Makarenko M."/>
            <person name="Klepikova A."/>
            <person name="Omelchenko D."/>
            <person name="Novikova G."/>
            <person name="Obukhova E."/>
            <person name="Bogdanov V."/>
            <person name="Penin A."/>
            <person name="Logacheva M."/>
        </authorList>
    </citation>
    <scope>NUCLEOTIDE SEQUENCE</scope>
    <source>
        <strain evidence="13">Hsosn_3</strain>
        <tissue evidence="13">Leaf</tissue>
    </source>
</reference>
<name>A0AAD8I011_9APIA</name>
<evidence type="ECO:0000256" key="4">
    <source>
        <dbReference type="ARBA" id="ARBA00022763"/>
    </source>
</evidence>
<dbReference type="GO" id="GO:0003684">
    <property type="term" value="F:damaged DNA binding"/>
    <property type="evidence" value="ECO:0007669"/>
    <property type="project" value="InterPro"/>
</dbReference>
<sequence length="1311" mass="146316">MQANMQVFRLIHGQKHLLNISTRLSCKYSLNPNFCPQFYTTPQRSIHFTNHLNSWTSFGSKPKQDTKVTAIYDPITGSLSTERVSDVYNKNDENNQEVPKISDDGDDGDRKYGVVKKGNVRSGSTSWKSFGAVSGGGKKKGKVKTSWVCESCGYSDGQWWGSCRSCDGVGTMKRFSEGDGGEGKMTSGFGVSEKMVQSWLPQKIGDVGPVRLTDVNRGVDQKEWRIPLSGLFGNEVARVLGGGLVPGSLVLVGGDPGVGKSTLLLQIAAIISEGHEMRQSAPVVYISGEESIEQIGNRADRMRIGTEELFLYSSTDIEDILEKTQPLSPRALIVDSIQTVFLKGVTGSPGGLSQVKECTSALLRFAKKTNIPVFLIGHVNKSGDIAGPRVLEHIVDVVLYLEGEKHSSHRLLRSVKNRFGSTDELGVFEMSQSGLQAVPNPSEIFLSQQQIDSEVLAGLAVTVVMDGSRSFVIEIQALCVASSTNSRQVTGLQTSRADMIISVLMKQAGLKLQENGIFLNVVSGLTLSETAGDLAVAAAICSSFLEFPIPPGVAFIAEIGLGGELRTVQRMEKRVITVAKLGYKMCVVPSSAVKSLSDSLSALDLMEMEILGCRNLKEHRHYLHLLHRTYATKYSGRIVKETSNGRLFAVAVDSPTFQTDSRGYALPRRDLICKSLRILHSRHPTSDPFLDLSEYFKTLNLTLTTSEASEILKSLSSENLALQFFHFCPLTIPKFKHDVFTYNRMLLILSKSSSEDRFGCVKQIVDEMERCGVRGAISTVNILIGMFGGIEELERCLGLVRKWELRMNGYTYKCLLQAYLRCKDSERALQVYGEMRGRGYVLDIFAYNMLLDSLAKDGKVDQAHKVFEDMKRKHCEPDEYTYTIMIRMTGRLGKPDESLAIFQEMLSKGCYPNLIAYNTMIQVLSRSRMVDKTIFLFSKMMENDCRPNEFTYSLILNLLVSEGQLARLDEVVELSKKYMNKSQYAYLVRTLSKLGHANEAHRMFCNMWNFHDYGDRDAYLAMLESLCNAEKITEALELLNKIPEKGLSADTYMHNVVLSALGKSKQVSHLHDLYERMKRDGPFPDIFTYNILIASFGRARKVDEAVKVFEELENSNCRPDIISYNSLINCLGKNGDVDEAHMRFREMQEKGFSPDVVTYSTLIECFGKSNKVEMACRLLDEMLAEGCCPNIVTYNILLDCLEKCGRTAEAVDLYARLKQQGLTPDSITYAVLERLQSASHRTRHYDYVAICSSFLELPIPPGVESSLKSASTVNSARYNKWRRGFYRKCVSPLVLLRNFSVCVRSNGDWAA</sequence>
<protein>
    <recommendedName>
        <fullName evidence="12">RecA family profile 1 domain-containing protein</fullName>
    </recommendedName>
</protein>
<gene>
    <name evidence="13" type="ORF">POM88_032167</name>
</gene>
<feature type="repeat" description="PPR" evidence="10">
    <location>
        <begin position="808"/>
        <end position="842"/>
    </location>
</feature>
<keyword evidence="7" id="KW-0346">Stress response</keyword>
<dbReference type="PROSITE" id="PS50162">
    <property type="entry name" value="RECA_2"/>
    <property type="match status" value="1"/>
</dbReference>
<evidence type="ECO:0000256" key="7">
    <source>
        <dbReference type="ARBA" id="ARBA00023016"/>
    </source>
</evidence>
<evidence type="ECO:0000256" key="10">
    <source>
        <dbReference type="PROSITE-ProRule" id="PRU00708"/>
    </source>
</evidence>
<feature type="repeat" description="PPR" evidence="10">
    <location>
        <begin position="1120"/>
        <end position="1154"/>
    </location>
</feature>
<keyword evidence="3" id="KW-0547">Nucleotide-binding</keyword>
<feature type="repeat" description="PPR" evidence="10">
    <location>
        <begin position="1085"/>
        <end position="1119"/>
    </location>
</feature>
<dbReference type="Pfam" id="PF13481">
    <property type="entry name" value="AAA_25"/>
    <property type="match status" value="1"/>
</dbReference>
<dbReference type="GO" id="GO:0005524">
    <property type="term" value="F:ATP binding"/>
    <property type="evidence" value="ECO:0007669"/>
    <property type="project" value="UniProtKB-KW"/>
</dbReference>
<dbReference type="GO" id="GO:0000725">
    <property type="term" value="P:recombinational repair"/>
    <property type="evidence" value="ECO:0007669"/>
    <property type="project" value="TreeGrafter"/>
</dbReference>
<dbReference type="PROSITE" id="PS51375">
    <property type="entry name" value="PPR"/>
    <property type="match status" value="10"/>
</dbReference>
<feature type="repeat" description="PPR" evidence="10">
    <location>
        <begin position="843"/>
        <end position="877"/>
    </location>
</feature>
<dbReference type="PRINTS" id="PR01874">
    <property type="entry name" value="DNAREPAIRADA"/>
</dbReference>
<evidence type="ECO:0000256" key="1">
    <source>
        <dbReference type="ARBA" id="ARBA00022723"/>
    </source>
</evidence>
<dbReference type="InterPro" id="IPR002885">
    <property type="entry name" value="PPR_rpt"/>
</dbReference>
<feature type="repeat" description="PPR" evidence="10">
    <location>
        <begin position="1155"/>
        <end position="1189"/>
    </location>
</feature>
<evidence type="ECO:0000256" key="5">
    <source>
        <dbReference type="ARBA" id="ARBA00022801"/>
    </source>
</evidence>
<feature type="repeat" description="PPR" evidence="10">
    <location>
        <begin position="1050"/>
        <end position="1084"/>
    </location>
</feature>
<dbReference type="FunFam" id="3.40.50.300:FF:000050">
    <property type="entry name" value="DNA repair protein RadA"/>
    <property type="match status" value="1"/>
</dbReference>
<evidence type="ECO:0000313" key="13">
    <source>
        <dbReference type="EMBL" id="KAK1375974.1"/>
    </source>
</evidence>
<dbReference type="Pfam" id="PF13041">
    <property type="entry name" value="PPR_2"/>
    <property type="match status" value="4"/>
</dbReference>
<dbReference type="FunFam" id="1.25.40.10:FF:000577">
    <property type="entry name" value="Pentatricopeptide repeat-containing protein mitochondrial"/>
    <property type="match status" value="1"/>
</dbReference>
<dbReference type="SMART" id="SM00382">
    <property type="entry name" value="AAA"/>
    <property type="match status" value="1"/>
</dbReference>
<dbReference type="InterPro" id="IPR020568">
    <property type="entry name" value="Ribosomal_Su5_D2-typ_SF"/>
</dbReference>
<reference evidence="13" key="2">
    <citation type="submission" date="2023-05" db="EMBL/GenBank/DDBJ databases">
        <authorList>
            <person name="Schelkunov M.I."/>
        </authorList>
    </citation>
    <scope>NUCLEOTIDE SEQUENCE</scope>
    <source>
        <strain evidence="13">Hsosn_3</strain>
        <tissue evidence="13">Leaf</tissue>
    </source>
</reference>
<dbReference type="FunFam" id="3.30.230.10:FF:000053">
    <property type="entry name" value="DNA repair protein radA isogeny"/>
    <property type="match status" value="1"/>
</dbReference>
<evidence type="ECO:0000256" key="3">
    <source>
        <dbReference type="ARBA" id="ARBA00022741"/>
    </source>
</evidence>
<dbReference type="GO" id="GO:0016787">
    <property type="term" value="F:hydrolase activity"/>
    <property type="evidence" value="ECO:0007669"/>
    <property type="project" value="UniProtKB-KW"/>
</dbReference>
<dbReference type="NCBIfam" id="TIGR00756">
    <property type="entry name" value="PPR"/>
    <property type="match status" value="9"/>
</dbReference>
<dbReference type="Gene3D" id="1.25.40.10">
    <property type="entry name" value="Tetratricopeptide repeat domain"/>
    <property type="match status" value="5"/>
</dbReference>
<feature type="repeat" description="PPR" evidence="10">
    <location>
        <begin position="913"/>
        <end position="947"/>
    </location>
</feature>
<dbReference type="InterPro" id="IPR020588">
    <property type="entry name" value="RecA_ATP-bd"/>
</dbReference>
<keyword evidence="6" id="KW-0067">ATP-binding</keyword>
<dbReference type="InterPro" id="IPR004504">
    <property type="entry name" value="DNA_repair_RadA"/>
</dbReference>
<organism evidence="13 14">
    <name type="scientific">Heracleum sosnowskyi</name>
    <dbReference type="NCBI Taxonomy" id="360622"/>
    <lineage>
        <taxon>Eukaryota</taxon>
        <taxon>Viridiplantae</taxon>
        <taxon>Streptophyta</taxon>
        <taxon>Embryophyta</taxon>
        <taxon>Tracheophyta</taxon>
        <taxon>Spermatophyta</taxon>
        <taxon>Magnoliopsida</taxon>
        <taxon>eudicotyledons</taxon>
        <taxon>Gunneridae</taxon>
        <taxon>Pentapetalae</taxon>
        <taxon>asterids</taxon>
        <taxon>campanulids</taxon>
        <taxon>Apiales</taxon>
        <taxon>Apiaceae</taxon>
        <taxon>Apioideae</taxon>
        <taxon>apioid superclade</taxon>
        <taxon>Tordylieae</taxon>
        <taxon>Tordyliinae</taxon>
        <taxon>Heracleum</taxon>
    </lineage>
</organism>
<keyword evidence="8" id="KW-0238">DNA-binding</keyword>
<evidence type="ECO:0000313" key="14">
    <source>
        <dbReference type="Proteomes" id="UP001237642"/>
    </source>
</evidence>
<dbReference type="FunFam" id="1.25.40.10:FF:000990">
    <property type="entry name" value="Pentatricopeptide repeat-containing protein, mitochondrial"/>
    <property type="match status" value="1"/>
</dbReference>
<keyword evidence="5" id="KW-0378">Hydrolase</keyword>
<dbReference type="PANTHER" id="PTHR32472:SF10">
    <property type="entry name" value="DNA REPAIR PROTEIN RADA-LIKE PROTEIN"/>
    <property type="match status" value="1"/>
</dbReference>
<evidence type="ECO:0000259" key="12">
    <source>
        <dbReference type="PROSITE" id="PS50162"/>
    </source>
</evidence>
<feature type="domain" description="RecA family profile 1" evidence="12">
    <location>
        <begin position="225"/>
        <end position="379"/>
    </location>
</feature>
<dbReference type="Gene3D" id="3.40.50.300">
    <property type="entry name" value="P-loop containing nucleotide triphosphate hydrolases"/>
    <property type="match status" value="1"/>
</dbReference>
<dbReference type="SUPFAM" id="SSF81901">
    <property type="entry name" value="HCP-like"/>
    <property type="match status" value="1"/>
</dbReference>
<accession>A0AAD8I011</accession>
<evidence type="ECO:0000256" key="11">
    <source>
        <dbReference type="SAM" id="MobiDB-lite"/>
    </source>
</evidence>
<dbReference type="Pfam" id="PF01535">
    <property type="entry name" value="PPR"/>
    <property type="match status" value="2"/>
</dbReference>
<dbReference type="GO" id="GO:0140664">
    <property type="term" value="F:ATP-dependent DNA damage sensor activity"/>
    <property type="evidence" value="ECO:0007669"/>
    <property type="project" value="InterPro"/>
</dbReference>
<dbReference type="Gene3D" id="3.30.230.10">
    <property type="match status" value="1"/>
</dbReference>
<dbReference type="InterPro" id="IPR003593">
    <property type="entry name" value="AAA+_ATPase"/>
</dbReference>
<keyword evidence="9" id="KW-0234">DNA repair</keyword>